<reference evidence="3" key="1">
    <citation type="submission" date="2022-08" db="EMBL/GenBank/DDBJ databases">
        <authorList>
            <person name="Dzunkova M."/>
            <person name="La Clair J."/>
            <person name="Tyml T."/>
            <person name="Doud D."/>
            <person name="Schulz F."/>
            <person name="Piquer S."/>
            <person name="Porcel Sanchis D."/>
            <person name="Osborn A."/>
            <person name="Robinson D."/>
            <person name="Louie K.B."/>
            <person name="Bowen B.P."/>
            <person name="Bowers R."/>
            <person name="Lee J."/>
            <person name="Arnau Llombart V."/>
            <person name="Diaz Villanueva W."/>
            <person name="Gosliner T."/>
            <person name="Northen T."/>
            <person name="Cheng J.-F."/>
            <person name="Burkart M.D."/>
            <person name="Woyke T."/>
        </authorList>
    </citation>
    <scope>NUCLEOTIDE SEQUENCE</scope>
    <source>
        <strain evidence="3">Df01</strain>
    </source>
</reference>
<dbReference type="InterPro" id="IPR050563">
    <property type="entry name" value="4-hydroxybenzoyl-CoA_TE"/>
</dbReference>
<dbReference type="SUPFAM" id="SSF54637">
    <property type="entry name" value="Thioesterase/thiol ester dehydrase-isomerase"/>
    <property type="match status" value="1"/>
</dbReference>
<name>A0ABT7QJI4_9GAMM</name>
<keyword evidence="4" id="KW-1185">Reference proteome</keyword>
<dbReference type="Proteomes" id="UP001168167">
    <property type="component" value="Unassembled WGS sequence"/>
</dbReference>
<dbReference type="PIRSF" id="PIRSF003230">
    <property type="entry name" value="YbgC"/>
    <property type="match status" value="1"/>
</dbReference>
<dbReference type="EMBL" id="JANQAO010000001">
    <property type="protein sequence ID" value="MDM5146888.1"/>
    <property type="molecule type" value="Genomic_DNA"/>
</dbReference>
<dbReference type="PANTHER" id="PTHR31793">
    <property type="entry name" value="4-HYDROXYBENZOYL-COA THIOESTERASE FAMILY MEMBER"/>
    <property type="match status" value="1"/>
</dbReference>
<accession>A0ABT7QJI4</accession>
<evidence type="ECO:0000313" key="4">
    <source>
        <dbReference type="Proteomes" id="UP001168167"/>
    </source>
</evidence>
<dbReference type="InterPro" id="IPR006684">
    <property type="entry name" value="YbgC/YbaW"/>
</dbReference>
<dbReference type="NCBIfam" id="TIGR02799">
    <property type="entry name" value="thio_ybgC"/>
    <property type="match status" value="1"/>
</dbReference>
<comment type="similarity">
    <text evidence="1">Belongs to the 4-hydroxybenzoyl-CoA thioesterase family.</text>
</comment>
<dbReference type="CDD" id="cd00586">
    <property type="entry name" value="4HBT"/>
    <property type="match status" value="1"/>
</dbReference>
<dbReference type="InterPro" id="IPR014166">
    <property type="entry name" value="Tol-Pal_acyl-CoA_thioesterase"/>
</dbReference>
<sequence length="140" mass="15475">MGKTRVTMDLFILPVRVYYEDTDAGGVVYHAAYVRFFERARTEYLRQLGFELRRLAAEESVLFVVRTMTLDFCRPAFLDDMLQVSATISTCGGASVDFTQTAVRAADGETVASAAVRVVCVKNGRATPLPVTLADKIKLL</sequence>
<dbReference type="Gene3D" id="3.10.129.10">
    <property type="entry name" value="Hotdog Thioesterase"/>
    <property type="match status" value="1"/>
</dbReference>
<dbReference type="InterPro" id="IPR029069">
    <property type="entry name" value="HotDog_dom_sf"/>
</dbReference>
<evidence type="ECO:0000313" key="3">
    <source>
        <dbReference type="EMBL" id="MDM5146888.1"/>
    </source>
</evidence>
<proteinExistence type="inferred from homology"/>
<reference evidence="3" key="2">
    <citation type="journal article" date="2023" name="Microbiome">
        <title>Synthase-selected sorting approach identifies a beta-lactone synthase in a nudibranch symbiotic bacterium.</title>
        <authorList>
            <person name="Dzunkova M."/>
            <person name="La Clair J.J."/>
            <person name="Tyml T."/>
            <person name="Doud D."/>
            <person name="Schulz F."/>
            <person name="Piquer-Esteban S."/>
            <person name="Porcel Sanchis D."/>
            <person name="Osborn A."/>
            <person name="Robinson D."/>
            <person name="Louie K.B."/>
            <person name="Bowen B.P."/>
            <person name="Bowers R.M."/>
            <person name="Lee J."/>
            <person name="Arnau V."/>
            <person name="Diaz-Villanueva W."/>
            <person name="Stepanauskas R."/>
            <person name="Gosliner T."/>
            <person name="Date S.V."/>
            <person name="Northen T.R."/>
            <person name="Cheng J.F."/>
            <person name="Burkart M.D."/>
            <person name="Woyke T."/>
        </authorList>
    </citation>
    <scope>NUCLEOTIDE SEQUENCE</scope>
    <source>
        <strain evidence="3">Df01</strain>
    </source>
</reference>
<gene>
    <name evidence="3" type="primary">ybgC</name>
    <name evidence="3" type="ORF">NQX30_00600</name>
</gene>
<dbReference type="PROSITE" id="PS01328">
    <property type="entry name" value="4HBCOA_THIOESTERASE"/>
    <property type="match status" value="1"/>
</dbReference>
<keyword evidence="2" id="KW-0378">Hydrolase</keyword>
<organism evidence="3 4">
    <name type="scientific">Candidatus Doriopsillibacter californiensis</name>
    <dbReference type="NCBI Taxonomy" id="2970740"/>
    <lineage>
        <taxon>Bacteria</taxon>
        <taxon>Pseudomonadati</taxon>
        <taxon>Pseudomonadota</taxon>
        <taxon>Gammaproteobacteria</taxon>
        <taxon>Candidatus Tethybacterales</taxon>
        <taxon>Candidatus Persebacteraceae</taxon>
        <taxon>Candidatus Doriopsillibacter</taxon>
    </lineage>
</organism>
<comment type="caution">
    <text evidence="3">The sequence shown here is derived from an EMBL/GenBank/DDBJ whole genome shotgun (WGS) entry which is preliminary data.</text>
</comment>
<protein>
    <submittedName>
        <fullName evidence="3">Tol-pal system-associated acyl-CoA thioesterase</fullName>
    </submittedName>
</protein>
<dbReference type="Pfam" id="PF13279">
    <property type="entry name" value="4HBT_2"/>
    <property type="match status" value="1"/>
</dbReference>
<dbReference type="PANTHER" id="PTHR31793:SF37">
    <property type="entry name" value="ACYL-COA THIOESTER HYDROLASE YBGC"/>
    <property type="match status" value="1"/>
</dbReference>
<dbReference type="NCBIfam" id="TIGR00051">
    <property type="entry name" value="YbgC/FadM family acyl-CoA thioesterase"/>
    <property type="match status" value="1"/>
</dbReference>
<evidence type="ECO:0000256" key="1">
    <source>
        <dbReference type="ARBA" id="ARBA00005953"/>
    </source>
</evidence>
<dbReference type="InterPro" id="IPR008272">
    <property type="entry name" value="HB-CoA_thioesterase_AS"/>
</dbReference>
<evidence type="ECO:0000256" key="2">
    <source>
        <dbReference type="ARBA" id="ARBA00022801"/>
    </source>
</evidence>